<feature type="chain" id="PRO_5012726213" evidence="4">
    <location>
        <begin position="23"/>
        <end position="330"/>
    </location>
</feature>
<dbReference type="EMBL" id="FRCB01000018">
    <property type="protein sequence ID" value="SHM78835.1"/>
    <property type="molecule type" value="Genomic_DNA"/>
</dbReference>
<dbReference type="GO" id="GO:0055085">
    <property type="term" value="P:transmembrane transport"/>
    <property type="evidence" value="ECO:0007669"/>
    <property type="project" value="InterPro"/>
</dbReference>
<accession>A0A1M7LL28</accession>
<dbReference type="PANTHER" id="PTHR33376">
    <property type="match status" value="1"/>
</dbReference>
<dbReference type="PANTHER" id="PTHR33376:SF4">
    <property type="entry name" value="SIALIC ACID-BINDING PERIPLASMIC PROTEIN SIAP"/>
    <property type="match status" value="1"/>
</dbReference>
<dbReference type="Gene3D" id="3.40.190.170">
    <property type="entry name" value="Bacterial extracellular solute-binding protein, family 7"/>
    <property type="match status" value="1"/>
</dbReference>
<feature type="signal peptide" evidence="4">
    <location>
        <begin position="1"/>
        <end position="22"/>
    </location>
</feature>
<dbReference type="NCBIfam" id="NF037995">
    <property type="entry name" value="TRAP_S1"/>
    <property type="match status" value="1"/>
</dbReference>
<dbReference type="InterPro" id="IPR038404">
    <property type="entry name" value="TRAP_DctP_sf"/>
</dbReference>
<evidence type="ECO:0000256" key="1">
    <source>
        <dbReference type="ARBA" id="ARBA00004418"/>
    </source>
</evidence>
<dbReference type="Pfam" id="PF03480">
    <property type="entry name" value="DctP"/>
    <property type="match status" value="1"/>
</dbReference>
<dbReference type="Proteomes" id="UP000322545">
    <property type="component" value="Unassembled WGS sequence"/>
</dbReference>
<comment type="subcellular location">
    <subcellularLocation>
        <location evidence="1">Periplasm</location>
    </subcellularLocation>
</comment>
<evidence type="ECO:0000313" key="6">
    <source>
        <dbReference type="Proteomes" id="UP000322545"/>
    </source>
</evidence>
<proteinExistence type="predicted"/>
<dbReference type="RefSeq" id="WP_149780988.1">
    <property type="nucleotide sequence ID" value="NZ_FRCB01000018.1"/>
</dbReference>
<reference evidence="5 6" key="1">
    <citation type="submission" date="2016-11" db="EMBL/GenBank/DDBJ databases">
        <authorList>
            <person name="Varghese N."/>
            <person name="Submissions S."/>
        </authorList>
    </citation>
    <scope>NUCLEOTIDE SEQUENCE [LARGE SCALE GENOMIC DNA]</scope>
    <source>
        <strain evidence="5 6">DSM 28249</strain>
    </source>
</reference>
<organism evidence="5 6">
    <name type="scientific">Roseovarius litoreus</name>
    <dbReference type="NCBI Taxonomy" id="1155722"/>
    <lineage>
        <taxon>Bacteria</taxon>
        <taxon>Pseudomonadati</taxon>
        <taxon>Pseudomonadota</taxon>
        <taxon>Alphaproteobacteria</taxon>
        <taxon>Rhodobacterales</taxon>
        <taxon>Roseobacteraceae</taxon>
        <taxon>Roseovarius</taxon>
    </lineage>
</organism>
<sequence length="330" mass="35360">MRLLKCMVGVAVAATLTLPASAQSVRWDMANEYSDKTPHADGDRMFERLVEERSGGEIDITLHFGASLGFRSKDQLDAVAEGAVPLANTLAGPLAGVHPIFQLSGLPFIAQTFDEARALHEAGRATYENVLADHNQTLLWASPWSSTAIWSNGALQSMSDLKGVKVRTYDELGTIALNEMGMLAVQLSWADVVPQLSTGALDAVLTSIEAGNGAQFHELLSHYNAINFGAPVSIVTVNNDALAGLSEQQRQIVFEAAAEVEDYLWSIVDERSAANVQVARDNGVVVIEDFPEDMQAAMRAAGEVATNSWLSRMGENGAKILAAYRAQTGG</sequence>
<keyword evidence="3" id="KW-0574">Periplasm</keyword>
<dbReference type="CDD" id="cd13602">
    <property type="entry name" value="PBP2_TRAP_BpDctp6_7"/>
    <property type="match status" value="1"/>
</dbReference>
<protein>
    <submittedName>
        <fullName evidence="5">TRAP-type C4-dicarboxylate transport system, substrate-binding protein</fullName>
    </submittedName>
</protein>
<evidence type="ECO:0000256" key="2">
    <source>
        <dbReference type="ARBA" id="ARBA00022729"/>
    </source>
</evidence>
<dbReference type="GO" id="GO:0042597">
    <property type="term" value="C:periplasmic space"/>
    <property type="evidence" value="ECO:0007669"/>
    <property type="project" value="UniProtKB-SubCell"/>
</dbReference>
<evidence type="ECO:0000256" key="4">
    <source>
        <dbReference type="SAM" id="SignalP"/>
    </source>
</evidence>
<keyword evidence="2 4" id="KW-0732">Signal</keyword>
<evidence type="ECO:0000313" key="5">
    <source>
        <dbReference type="EMBL" id="SHM78835.1"/>
    </source>
</evidence>
<dbReference type="InterPro" id="IPR018389">
    <property type="entry name" value="DctP_fam"/>
</dbReference>
<name>A0A1M7LL28_9RHOB</name>
<evidence type="ECO:0000256" key="3">
    <source>
        <dbReference type="ARBA" id="ARBA00022764"/>
    </source>
</evidence>
<dbReference type="AlphaFoldDB" id="A0A1M7LL28"/>
<gene>
    <name evidence="5" type="ORF">SAMN05443432_1184</name>
</gene>
<keyword evidence="6" id="KW-1185">Reference proteome</keyword>